<proteinExistence type="predicted"/>
<keyword evidence="1" id="KW-1133">Transmembrane helix</keyword>
<dbReference type="AlphaFoldDB" id="A0A6A2Y6L2"/>
<reference evidence="2" key="1">
    <citation type="submission" date="2019-09" db="EMBL/GenBank/DDBJ databases">
        <title>Draft genome information of white flower Hibiscus syriacus.</title>
        <authorList>
            <person name="Kim Y.-M."/>
        </authorList>
    </citation>
    <scope>NUCLEOTIDE SEQUENCE [LARGE SCALE GENOMIC DNA]</scope>
    <source>
        <strain evidence="2">YM2019G1</strain>
    </source>
</reference>
<keyword evidence="1" id="KW-0812">Transmembrane</keyword>
<gene>
    <name evidence="2" type="ORF">F3Y22_tig00112738pilonHSYRG00317</name>
</gene>
<keyword evidence="1" id="KW-0472">Membrane</keyword>
<dbReference type="Proteomes" id="UP000436088">
    <property type="component" value="Unassembled WGS sequence"/>
</dbReference>
<dbReference type="EMBL" id="VEPZ02001641">
    <property type="protein sequence ID" value="KAE8664764.1"/>
    <property type="molecule type" value="Genomic_DNA"/>
</dbReference>
<protein>
    <submittedName>
        <fullName evidence="2">Transcription factor bHLH95-like</fullName>
    </submittedName>
</protein>
<dbReference type="InterPro" id="IPR029063">
    <property type="entry name" value="SAM-dependent_MTases_sf"/>
</dbReference>
<comment type="caution">
    <text evidence="2">The sequence shown here is derived from an EMBL/GenBank/DDBJ whole genome shotgun (WGS) entry which is preliminary data.</text>
</comment>
<sequence>MVSAFSSNEAMLFFGFLGAAAFVFLCMRLAYRTTKSGVGMASMGMRDKLNDGRLTRYHINPIRRDSRQIFMVWSRRLSDLAGRHQEVDHKSLLQSDDLYQYVLETSVYSREPEPMKEFRELTAKHPGSFMSYSSPDCTITNVHFI</sequence>
<name>A0A6A2Y6L2_HIBSY</name>
<keyword evidence="3" id="KW-1185">Reference proteome</keyword>
<evidence type="ECO:0000256" key="1">
    <source>
        <dbReference type="SAM" id="Phobius"/>
    </source>
</evidence>
<evidence type="ECO:0000313" key="2">
    <source>
        <dbReference type="EMBL" id="KAE8664764.1"/>
    </source>
</evidence>
<feature type="transmembrane region" description="Helical" evidence="1">
    <location>
        <begin position="12"/>
        <end position="31"/>
    </location>
</feature>
<dbReference type="Gene3D" id="3.40.50.150">
    <property type="entry name" value="Vaccinia Virus protein VP39"/>
    <property type="match status" value="1"/>
</dbReference>
<accession>A0A6A2Y6L2</accession>
<evidence type="ECO:0000313" key="3">
    <source>
        <dbReference type="Proteomes" id="UP000436088"/>
    </source>
</evidence>
<organism evidence="2 3">
    <name type="scientific">Hibiscus syriacus</name>
    <name type="common">Rose of Sharon</name>
    <dbReference type="NCBI Taxonomy" id="106335"/>
    <lineage>
        <taxon>Eukaryota</taxon>
        <taxon>Viridiplantae</taxon>
        <taxon>Streptophyta</taxon>
        <taxon>Embryophyta</taxon>
        <taxon>Tracheophyta</taxon>
        <taxon>Spermatophyta</taxon>
        <taxon>Magnoliopsida</taxon>
        <taxon>eudicotyledons</taxon>
        <taxon>Gunneridae</taxon>
        <taxon>Pentapetalae</taxon>
        <taxon>rosids</taxon>
        <taxon>malvids</taxon>
        <taxon>Malvales</taxon>
        <taxon>Malvaceae</taxon>
        <taxon>Malvoideae</taxon>
        <taxon>Hibiscus</taxon>
    </lineage>
</organism>